<evidence type="ECO:0000313" key="2">
    <source>
        <dbReference type="EMBL" id="KAF7256851.1"/>
    </source>
</evidence>
<sequence>MLPTDWLFHHSTLSNLSPLKPLLVNGPMGTLWVCLCLFSCLVGHTLAGPWVGRTAGWLDRVRQPACQKLGPIDCVASGTRNLPLRLAANSRSGRASHRHFFLSQRVTVPWAFYVPRVLPFVSCNVNKLAPVSLNARFKGHAAQALMNVVSFQCYHYQRSL</sequence>
<keyword evidence="1" id="KW-0472">Membrane</keyword>
<comment type="caution">
    <text evidence="2">The sequence shown here is derived from an EMBL/GenBank/DDBJ whole genome shotgun (WGS) entry which is preliminary data.</text>
</comment>
<dbReference type="EMBL" id="JTDE01002806">
    <property type="protein sequence ID" value="KAF7256851.1"/>
    <property type="molecule type" value="Genomic_DNA"/>
</dbReference>
<keyword evidence="1" id="KW-1133">Transmembrane helix</keyword>
<organism evidence="2 3">
    <name type="scientific">Paragonimus skrjabini miyazakii</name>
    <dbReference type="NCBI Taxonomy" id="59628"/>
    <lineage>
        <taxon>Eukaryota</taxon>
        <taxon>Metazoa</taxon>
        <taxon>Spiralia</taxon>
        <taxon>Lophotrochozoa</taxon>
        <taxon>Platyhelminthes</taxon>
        <taxon>Trematoda</taxon>
        <taxon>Digenea</taxon>
        <taxon>Plagiorchiida</taxon>
        <taxon>Troglotremata</taxon>
        <taxon>Troglotrematidae</taxon>
        <taxon>Paragonimus</taxon>
    </lineage>
</organism>
<gene>
    <name evidence="2" type="ORF">EG68_05753</name>
</gene>
<keyword evidence="3" id="KW-1185">Reference proteome</keyword>
<feature type="transmembrane region" description="Helical" evidence="1">
    <location>
        <begin position="29"/>
        <end position="52"/>
    </location>
</feature>
<evidence type="ECO:0000313" key="3">
    <source>
        <dbReference type="Proteomes" id="UP000822476"/>
    </source>
</evidence>
<dbReference type="AlphaFoldDB" id="A0A8S9YV28"/>
<dbReference type="Proteomes" id="UP000822476">
    <property type="component" value="Unassembled WGS sequence"/>
</dbReference>
<reference evidence="2" key="1">
    <citation type="submission" date="2019-07" db="EMBL/GenBank/DDBJ databases">
        <title>Annotation for the trematode Paragonimus miyazaki's.</title>
        <authorList>
            <person name="Choi Y.-J."/>
        </authorList>
    </citation>
    <scope>NUCLEOTIDE SEQUENCE</scope>
    <source>
        <strain evidence="2">Japan</strain>
    </source>
</reference>
<proteinExistence type="predicted"/>
<name>A0A8S9YV28_9TREM</name>
<dbReference type="OrthoDB" id="10522682at2759"/>
<evidence type="ECO:0000256" key="1">
    <source>
        <dbReference type="SAM" id="Phobius"/>
    </source>
</evidence>
<protein>
    <submittedName>
        <fullName evidence="2">Uncharacterized protein</fullName>
    </submittedName>
</protein>
<accession>A0A8S9YV28</accession>
<keyword evidence="1" id="KW-0812">Transmembrane</keyword>